<keyword evidence="2" id="KW-0805">Transcription regulation</keyword>
<dbReference type="SUPFAM" id="SSF88946">
    <property type="entry name" value="Sigma2 domain of RNA polymerase sigma factors"/>
    <property type="match status" value="1"/>
</dbReference>
<dbReference type="InterPro" id="IPR036388">
    <property type="entry name" value="WH-like_DNA-bd_sf"/>
</dbReference>
<name>A0ABS3YFM4_9BACT</name>
<accession>A0ABS3YFM4</accession>
<dbReference type="InterPro" id="IPR039425">
    <property type="entry name" value="RNA_pol_sigma-70-like"/>
</dbReference>
<evidence type="ECO:0000313" key="6">
    <source>
        <dbReference type="EMBL" id="MBO9153481.1"/>
    </source>
</evidence>
<evidence type="ECO:0000256" key="2">
    <source>
        <dbReference type="ARBA" id="ARBA00023015"/>
    </source>
</evidence>
<dbReference type="InterPro" id="IPR014284">
    <property type="entry name" value="RNA_pol_sigma-70_dom"/>
</dbReference>
<dbReference type="NCBIfam" id="TIGR02937">
    <property type="entry name" value="sigma70-ECF"/>
    <property type="match status" value="1"/>
</dbReference>
<dbReference type="PRINTS" id="PR00038">
    <property type="entry name" value="HTHLUXR"/>
</dbReference>
<dbReference type="Pfam" id="PF04542">
    <property type="entry name" value="Sigma70_r2"/>
    <property type="match status" value="1"/>
</dbReference>
<comment type="caution">
    <text evidence="6">The sequence shown here is derived from an EMBL/GenBank/DDBJ whole genome shotgun (WGS) entry which is preliminary data.</text>
</comment>
<dbReference type="SUPFAM" id="SSF88659">
    <property type="entry name" value="Sigma3 and sigma4 domains of RNA polymerase sigma factors"/>
    <property type="match status" value="1"/>
</dbReference>
<keyword evidence="3" id="KW-0731">Sigma factor</keyword>
<dbReference type="PANTHER" id="PTHR43133:SF46">
    <property type="entry name" value="RNA POLYMERASE SIGMA-70 FACTOR ECF SUBFAMILY"/>
    <property type="match status" value="1"/>
</dbReference>
<dbReference type="Gene3D" id="1.10.1740.10">
    <property type="match status" value="1"/>
</dbReference>
<dbReference type="Pfam" id="PF08281">
    <property type="entry name" value="Sigma70_r4_2"/>
    <property type="match status" value="1"/>
</dbReference>
<dbReference type="SMART" id="SM00421">
    <property type="entry name" value="HTH_LUXR"/>
    <property type="match status" value="1"/>
</dbReference>
<evidence type="ECO:0000259" key="5">
    <source>
        <dbReference type="SMART" id="SM00421"/>
    </source>
</evidence>
<dbReference type="CDD" id="cd06171">
    <property type="entry name" value="Sigma70_r4"/>
    <property type="match status" value="1"/>
</dbReference>
<feature type="domain" description="HTH luxR-type" evidence="5">
    <location>
        <begin position="137"/>
        <end position="184"/>
    </location>
</feature>
<evidence type="ECO:0000256" key="1">
    <source>
        <dbReference type="ARBA" id="ARBA00010641"/>
    </source>
</evidence>
<dbReference type="InterPro" id="IPR013249">
    <property type="entry name" value="RNA_pol_sigma70_r4_t2"/>
</dbReference>
<dbReference type="InterPro" id="IPR013325">
    <property type="entry name" value="RNA_pol_sigma_r2"/>
</dbReference>
<dbReference type="InterPro" id="IPR007627">
    <property type="entry name" value="RNA_pol_sigma70_r2"/>
</dbReference>
<evidence type="ECO:0000256" key="4">
    <source>
        <dbReference type="ARBA" id="ARBA00023163"/>
    </source>
</evidence>
<evidence type="ECO:0000256" key="3">
    <source>
        <dbReference type="ARBA" id="ARBA00023082"/>
    </source>
</evidence>
<dbReference type="InterPro" id="IPR014327">
    <property type="entry name" value="RNA_pol_sigma70_bacteroid"/>
</dbReference>
<sequence length="185" mass="21939">MHDLTNEEILVLMQQGHENAFEELYNRYWKKLYNAIYSRTKSAEWAEGIVQDFFTSLWLKREKLQITGTFEAYAFTAVRYHLFHYIQKEVTRKKYKDSLKSLPASHSNSTEEAVLLNDLNNRLSGAIARLPEKCRSVFELSRRQHKTNREIAEELGISEKTVENHLTRALRHLRLSLKEIFLFLF</sequence>
<comment type="similarity">
    <text evidence="1">Belongs to the sigma-70 factor family. ECF subfamily.</text>
</comment>
<keyword evidence="4" id="KW-0804">Transcription</keyword>
<dbReference type="NCBIfam" id="TIGR02985">
    <property type="entry name" value="Sig70_bacteroi1"/>
    <property type="match status" value="1"/>
</dbReference>
<proteinExistence type="inferred from homology"/>
<keyword evidence="7" id="KW-1185">Reference proteome</keyword>
<gene>
    <name evidence="6" type="ORF">J7I43_14730</name>
</gene>
<dbReference type="RefSeq" id="WP_209146483.1">
    <property type="nucleotide sequence ID" value="NZ_JAGHKP010000003.1"/>
</dbReference>
<dbReference type="EMBL" id="JAGHKP010000003">
    <property type="protein sequence ID" value="MBO9153481.1"/>
    <property type="molecule type" value="Genomic_DNA"/>
</dbReference>
<dbReference type="Proteomes" id="UP000679126">
    <property type="component" value="Unassembled WGS sequence"/>
</dbReference>
<dbReference type="Gene3D" id="1.10.10.10">
    <property type="entry name" value="Winged helix-like DNA-binding domain superfamily/Winged helix DNA-binding domain"/>
    <property type="match status" value="1"/>
</dbReference>
<evidence type="ECO:0000313" key="7">
    <source>
        <dbReference type="Proteomes" id="UP000679126"/>
    </source>
</evidence>
<reference evidence="7" key="1">
    <citation type="submission" date="2021-03" db="EMBL/GenBank/DDBJ databases">
        <title>Assistant Professor.</title>
        <authorList>
            <person name="Huq M.A."/>
        </authorList>
    </citation>
    <scope>NUCLEOTIDE SEQUENCE [LARGE SCALE GENOMIC DNA]</scope>
    <source>
        <strain evidence="7">MAH-28</strain>
    </source>
</reference>
<dbReference type="PANTHER" id="PTHR43133">
    <property type="entry name" value="RNA POLYMERASE ECF-TYPE SIGMA FACTO"/>
    <property type="match status" value="1"/>
</dbReference>
<dbReference type="InterPro" id="IPR000792">
    <property type="entry name" value="Tscrpt_reg_LuxR_C"/>
</dbReference>
<protein>
    <submittedName>
        <fullName evidence="6">RNA polymerase sigma-70 factor</fullName>
    </submittedName>
</protein>
<organism evidence="6 7">
    <name type="scientific">Chitinophaga chungangae</name>
    <dbReference type="NCBI Taxonomy" id="2821488"/>
    <lineage>
        <taxon>Bacteria</taxon>
        <taxon>Pseudomonadati</taxon>
        <taxon>Bacteroidota</taxon>
        <taxon>Chitinophagia</taxon>
        <taxon>Chitinophagales</taxon>
        <taxon>Chitinophagaceae</taxon>
        <taxon>Chitinophaga</taxon>
    </lineage>
</organism>
<dbReference type="InterPro" id="IPR013324">
    <property type="entry name" value="RNA_pol_sigma_r3/r4-like"/>
</dbReference>